<comment type="caution">
    <text evidence="7">The sequence shown here is derived from an EMBL/GenBank/DDBJ whole genome shotgun (WGS) entry which is preliminary data.</text>
</comment>
<gene>
    <name evidence="7" type="ORF">FJM51_02995</name>
</gene>
<keyword evidence="5" id="KW-1133">Transmembrane helix</keyword>
<evidence type="ECO:0000256" key="4">
    <source>
        <dbReference type="ARBA" id="ARBA00022777"/>
    </source>
</evidence>
<dbReference type="SMART" id="SM00388">
    <property type="entry name" value="HisKA"/>
    <property type="match status" value="1"/>
</dbReference>
<comment type="catalytic activity">
    <reaction evidence="1">
        <text>ATP + protein L-histidine = ADP + protein N-phospho-L-histidine.</text>
        <dbReference type="EC" id="2.7.13.3"/>
    </reaction>
</comment>
<evidence type="ECO:0000256" key="2">
    <source>
        <dbReference type="ARBA" id="ARBA00012438"/>
    </source>
</evidence>
<dbReference type="EMBL" id="VFRP01000002">
    <property type="protein sequence ID" value="TPE53009.1"/>
    <property type="molecule type" value="Genomic_DNA"/>
</dbReference>
<dbReference type="Proteomes" id="UP000319255">
    <property type="component" value="Unassembled WGS sequence"/>
</dbReference>
<proteinExistence type="predicted"/>
<dbReference type="CDD" id="cd00082">
    <property type="entry name" value="HisKA"/>
    <property type="match status" value="1"/>
</dbReference>
<evidence type="ECO:0000259" key="6">
    <source>
        <dbReference type="PROSITE" id="PS50109"/>
    </source>
</evidence>
<protein>
    <recommendedName>
        <fullName evidence="2">histidine kinase</fullName>
        <ecNumber evidence="2">2.7.13.3</ecNumber>
    </recommendedName>
</protein>
<feature type="transmembrane region" description="Helical" evidence="5">
    <location>
        <begin position="171"/>
        <end position="194"/>
    </location>
</feature>
<reference evidence="7 8" key="1">
    <citation type="submission" date="2019-06" db="EMBL/GenBank/DDBJ databases">
        <title>A novel bacterium of genus Amaricoccus, isolated from marine sediment.</title>
        <authorList>
            <person name="Huang H."/>
            <person name="Mo K."/>
            <person name="Hu Y."/>
        </authorList>
    </citation>
    <scope>NUCLEOTIDE SEQUENCE [LARGE SCALE GENOMIC DNA]</scope>
    <source>
        <strain evidence="7 8">HB172011</strain>
    </source>
</reference>
<dbReference type="EC" id="2.7.13.3" evidence="2"/>
<keyword evidence="4" id="KW-0418">Kinase</keyword>
<keyword evidence="5" id="KW-0472">Membrane</keyword>
<dbReference type="AlphaFoldDB" id="A0A501WUQ0"/>
<dbReference type="InterPro" id="IPR036097">
    <property type="entry name" value="HisK_dim/P_sf"/>
</dbReference>
<dbReference type="Gene3D" id="1.10.287.130">
    <property type="match status" value="1"/>
</dbReference>
<evidence type="ECO:0000256" key="5">
    <source>
        <dbReference type="SAM" id="Phobius"/>
    </source>
</evidence>
<keyword evidence="3" id="KW-0808">Transferase</keyword>
<organism evidence="7 8">
    <name type="scientific">Amaricoccus solimangrovi</name>
    <dbReference type="NCBI Taxonomy" id="2589815"/>
    <lineage>
        <taxon>Bacteria</taxon>
        <taxon>Pseudomonadati</taxon>
        <taxon>Pseudomonadota</taxon>
        <taxon>Alphaproteobacteria</taxon>
        <taxon>Rhodobacterales</taxon>
        <taxon>Paracoccaceae</taxon>
        <taxon>Amaricoccus</taxon>
    </lineage>
</organism>
<accession>A0A501WUQ0</accession>
<evidence type="ECO:0000313" key="8">
    <source>
        <dbReference type="Proteomes" id="UP000319255"/>
    </source>
</evidence>
<evidence type="ECO:0000313" key="7">
    <source>
        <dbReference type="EMBL" id="TPE53009.1"/>
    </source>
</evidence>
<dbReference type="PANTHER" id="PTHR43047">
    <property type="entry name" value="TWO-COMPONENT HISTIDINE PROTEIN KINASE"/>
    <property type="match status" value="1"/>
</dbReference>
<keyword evidence="5" id="KW-0812">Transmembrane</keyword>
<keyword evidence="8" id="KW-1185">Reference proteome</keyword>
<dbReference type="GO" id="GO:0000155">
    <property type="term" value="F:phosphorelay sensor kinase activity"/>
    <property type="evidence" value="ECO:0007669"/>
    <property type="project" value="InterPro"/>
</dbReference>
<feature type="domain" description="Histidine kinase" evidence="6">
    <location>
        <begin position="228"/>
        <end position="437"/>
    </location>
</feature>
<dbReference type="OrthoDB" id="7789611at2"/>
<sequence length="541" mass="58764">MRRLPRYLGVVMLLAAGAVAALGYDAMRHDAGRLDDTGRGAMLWWGAQTEIDMLKFELRLADLRLVRTEAAADAARQSFNALWSRVTMIGTGAIGARLREYDEGPGAVRDLAALLREIDPVIAELRPDDPARVAEMLRRLEALHRPLRLYTLRVMQADAEISAELRDRISWSARVIVSISGLALLAAFMSLFFLMRDNRSQRAMARMSQRAAEAAELASRAQSRFLSMMSHELRNPLNGVLGPLALLGQSDMGSRQRRLIEQASQSGNAMSQMVAGLLDYAEIQDGGLAARAAPTRVTALAEMIRTHVRGSTGADLRVEVAEDTPGVVQGDPDRLSQIFVHLAEYLLESCDPAALSLRLAYRAGALVGVLRLADGAGLERKLDLLRELDAGDPEQVQSDALRPLIARGLLSALGGALAIEAEAEGGRRIVVSVPARELALKRVRVFLDTRSKALAAIYRAALRSDDVIFEEAAGPGAVDLVLVDAARAEEEAVMGELRARHPKALFVALGQPGHPAAFDEVVEEPNDFEGLRARIMDRLAS</sequence>
<dbReference type="PANTHER" id="PTHR43047:SF64">
    <property type="entry name" value="HISTIDINE KINASE CONTAINING CHEY-HOMOLOGOUS RECEIVER DOMAIN AND PAS DOMAIN-RELATED"/>
    <property type="match status" value="1"/>
</dbReference>
<dbReference type="InterPro" id="IPR003661">
    <property type="entry name" value="HisK_dim/P_dom"/>
</dbReference>
<dbReference type="InterPro" id="IPR005467">
    <property type="entry name" value="His_kinase_dom"/>
</dbReference>
<dbReference type="RefSeq" id="WP_140452630.1">
    <property type="nucleotide sequence ID" value="NZ_VFRP01000002.1"/>
</dbReference>
<dbReference type="Pfam" id="PF00512">
    <property type="entry name" value="HisKA"/>
    <property type="match status" value="1"/>
</dbReference>
<dbReference type="PROSITE" id="PS50109">
    <property type="entry name" value="HIS_KIN"/>
    <property type="match status" value="1"/>
</dbReference>
<name>A0A501WUQ0_9RHOB</name>
<evidence type="ECO:0000256" key="3">
    <source>
        <dbReference type="ARBA" id="ARBA00022679"/>
    </source>
</evidence>
<dbReference type="SUPFAM" id="SSF47384">
    <property type="entry name" value="Homodimeric domain of signal transducing histidine kinase"/>
    <property type="match status" value="1"/>
</dbReference>
<evidence type="ECO:0000256" key="1">
    <source>
        <dbReference type="ARBA" id="ARBA00000085"/>
    </source>
</evidence>